<accession>A0A327Z7W6</accession>
<dbReference type="RefSeq" id="WP_111651193.1">
    <property type="nucleotide sequence ID" value="NZ_JACHWI010000011.1"/>
</dbReference>
<dbReference type="EMBL" id="QLMJ01000011">
    <property type="protein sequence ID" value="RAK34525.1"/>
    <property type="molecule type" value="Genomic_DNA"/>
</dbReference>
<dbReference type="AlphaFoldDB" id="A0A327Z7W6"/>
<comment type="caution">
    <text evidence="1">The sequence shown here is derived from an EMBL/GenBank/DDBJ whole genome shotgun (WGS) entry which is preliminary data.</text>
</comment>
<dbReference type="OrthoDB" id="487531at2"/>
<reference evidence="1 2" key="1">
    <citation type="submission" date="2018-06" db="EMBL/GenBank/DDBJ databases">
        <title>Genomic Encyclopedia of Type Strains, Phase III (KMG-III): the genomes of soil and plant-associated and newly described type strains.</title>
        <authorList>
            <person name="Whitman W."/>
        </authorList>
    </citation>
    <scope>NUCLEOTIDE SEQUENCE [LARGE SCALE GENOMIC DNA]</scope>
    <source>
        <strain evidence="1 2">CGMCC 4.7090</strain>
    </source>
</reference>
<protein>
    <submittedName>
        <fullName evidence="1">Uncharacterized protein</fullName>
    </submittedName>
</protein>
<sequence length="146" mass="16308">MPSEDLRPLFSTADAGRVQPALDLRPVTSDPHLVLDADTTALLRDGLGGYDMEIRWMAHLDGEGVLRMWRSWTGLQVYEAGVTGDRISGLRVEQHPDRYTGSLDQEPELFCRVLISVVNELRRFRAGYTPYGPASPSTGPEPSRWP</sequence>
<proteinExistence type="predicted"/>
<gene>
    <name evidence="1" type="ORF">B0I29_111124</name>
</gene>
<evidence type="ECO:0000313" key="2">
    <source>
        <dbReference type="Proteomes" id="UP000249341"/>
    </source>
</evidence>
<keyword evidence="2" id="KW-1185">Reference proteome</keyword>
<organism evidence="1 2">
    <name type="scientific">Actinoplanes lutulentus</name>
    <dbReference type="NCBI Taxonomy" id="1287878"/>
    <lineage>
        <taxon>Bacteria</taxon>
        <taxon>Bacillati</taxon>
        <taxon>Actinomycetota</taxon>
        <taxon>Actinomycetes</taxon>
        <taxon>Micromonosporales</taxon>
        <taxon>Micromonosporaceae</taxon>
        <taxon>Actinoplanes</taxon>
    </lineage>
</organism>
<name>A0A327Z7W6_9ACTN</name>
<evidence type="ECO:0000313" key="1">
    <source>
        <dbReference type="EMBL" id="RAK34525.1"/>
    </source>
</evidence>
<dbReference type="Proteomes" id="UP000249341">
    <property type="component" value="Unassembled WGS sequence"/>
</dbReference>